<dbReference type="EMBL" id="JARKIE010000069">
    <property type="protein sequence ID" value="KAJ7689818.1"/>
    <property type="molecule type" value="Genomic_DNA"/>
</dbReference>
<protein>
    <recommendedName>
        <fullName evidence="3">Wax synthase domain-containing protein</fullName>
    </recommendedName>
</protein>
<dbReference type="AlphaFoldDB" id="A0AAD7DFB1"/>
<evidence type="ECO:0000313" key="1">
    <source>
        <dbReference type="EMBL" id="KAJ7689818.1"/>
    </source>
</evidence>
<accession>A0AAD7DFB1</accession>
<keyword evidence="2" id="KW-1185">Reference proteome</keyword>
<reference evidence="1" key="1">
    <citation type="submission" date="2023-03" db="EMBL/GenBank/DDBJ databases">
        <title>Massive genome expansion in bonnet fungi (Mycena s.s.) driven by repeated elements and novel gene families across ecological guilds.</title>
        <authorList>
            <consortium name="Lawrence Berkeley National Laboratory"/>
            <person name="Harder C.B."/>
            <person name="Miyauchi S."/>
            <person name="Viragh M."/>
            <person name="Kuo A."/>
            <person name="Thoen E."/>
            <person name="Andreopoulos B."/>
            <person name="Lu D."/>
            <person name="Skrede I."/>
            <person name="Drula E."/>
            <person name="Henrissat B."/>
            <person name="Morin E."/>
            <person name="Kohler A."/>
            <person name="Barry K."/>
            <person name="LaButti K."/>
            <person name="Morin E."/>
            <person name="Salamov A."/>
            <person name="Lipzen A."/>
            <person name="Mereny Z."/>
            <person name="Hegedus B."/>
            <person name="Baldrian P."/>
            <person name="Stursova M."/>
            <person name="Weitz H."/>
            <person name="Taylor A."/>
            <person name="Grigoriev I.V."/>
            <person name="Nagy L.G."/>
            <person name="Martin F."/>
            <person name="Kauserud H."/>
        </authorList>
    </citation>
    <scope>NUCLEOTIDE SEQUENCE</scope>
    <source>
        <strain evidence="1">CBHHK067</strain>
    </source>
</reference>
<name>A0AAD7DFB1_MYCRO</name>
<gene>
    <name evidence="1" type="ORF">B0H17DRAFT_1291916</name>
</gene>
<sequence>MELFKGISNYTHCNCRRRLPRFLPLPLALLPGLPLQQFPQPHLSILGCSRVLEISPQRFLTQVTAPPAPLPVASPLHLELPALSPWTKKKATAGADHARVAPAVATNAGGHVLAEDVIEADGPSEVPAKWDLLGSDGTGAPLGALISKPSPYRRLFFAPILALTLYMLTSTTGTSDGDYFLATGWLTMFWSASDLILFTDVQRELRQVSLTTPSTLVDPNPIEDELLGISALAASAEHTSPGRPDTSLVAAERDERRRGTLVPGGVAPALCDPEHSVYNPPLLGLVSVHGKHLAHRVLRFAPGGNPSAYVQLFTAFFISALVHYGSETFALGY</sequence>
<dbReference type="Proteomes" id="UP001221757">
    <property type="component" value="Unassembled WGS sequence"/>
</dbReference>
<evidence type="ECO:0000313" key="2">
    <source>
        <dbReference type="Proteomes" id="UP001221757"/>
    </source>
</evidence>
<organism evidence="1 2">
    <name type="scientific">Mycena rosella</name>
    <name type="common">Pink bonnet</name>
    <name type="synonym">Agaricus rosellus</name>
    <dbReference type="NCBI Taxonomy" id="1033263"/>
    <lineage>
        <taxon>Eukaryota</taxon>
        <taxon>Fungi</taxon>
        <taxon>Dikarya</taxon>
        <taxon>Basidiomycota</taxon>
        <taxon>Agaricomycotina</taxon>
        <taxon>Agaricomycetes</taxon>
        <taxon>Agaricomycetidae</taxon>
        <taxon>Agaricales</taxon>
        <taxon>Marasmiineae</taxon>
        <taxon>Mycenaceae</taxon>
        <taxon>Mycena</taxon>
    </lineage>
</organism>
<evidence type="ECO:0008006" key="3">
    <source>
        <dbReference type="Google" id="ProtNLM"/>
    </source>
</evidence>
<proteinExistence type="predicted"/>
<comment type="caution">
    <text evidence="1">The sequence shown here is derived from an EMBL/GenBank/DDBJ whole genome shotgun (WGS) entry which is preliminary data.</text>
</comment>